<dbReference type="Proteomes" id="UP001168877">
    <property type="component" value="Unassembled WGS sequence"/>
</dbReference>
<dbReference type="InterPro" id="IPR011050">
    <property type="entry name" value="Pectin_lyase_fold/virulence"/>
</dbReference>
<dbReference type="GO" id="GO:0030599">
    <property type="term" value="F:pectinesterase activity"/>
    <property type="evidence" value="ECO:0007669"/>
    <property type="project" value="InterPro"/>
</dbReference>
<gene>
    <name evidence="5" type="ORF">LWI29_020961</name>
</gene>
<dbReference type="AlphaFoldDB" id="A0AA39W267"/>
<evidence type="ECO:0000256" key="1">
    <source>
        <dbReference type="ARBA" id="ARBA00005184"/>
    </source>
</evidence>
<evidence type="ECO:0000256" key="3">
    <source>
        <dbReference type="ARBA" id="ARBA00023085"/>
    </source>
</evidence>
<dbReference type="EMBL" id="JAUESC010000003">
    <property type="protein sequence ID" value="KAK0601060.1"/>
    <property type="molecule type" value="Genomic_DNA"/>
</dbReference>
<sequence length="235" mass="26786">MMVRKSYEIEELKGMSMCVAKDICGENRARTRAAVAKIVLVVKRGWSAAPATVSQSPTPITAAAKVPYTPALSYVTVASFSGTRIMKKLRRPLDQQQIVITANRSEVNKMNNAIAIHNCNIIPTPKLKAHFNVKTYLGRPWKRYARTIIMQSYMDDFIDPKSWMKFNDQSDVTTLYDVEFWNFGPGSYTGGRVKWPRYHNLNNPSEVKDFIVEKFINNNEWLSKFYVPHSGGLVQ</sequence>
<dbReference type="Gene3D" id="2.160.20.10">
    <property type="entry name" value="Single-stranded right-handed beta-helix, Pectin lyase-like"/>
    <property type="match status" value="1"/>
</dbReference>
<evidence type="ECO:0000259" key="4">
    <source>
        <dbReference type="Pfam" id="PF01095"/>
    </source>
</evidence>
<keyword evidence="2" id="KW-0378">Hydrolase</keyword>
<organism evidence="5 6">
    <name type="scientific">Acer saccharum</name>
    <name type="common">Sugar maple</name>
    <dbReference type="NCBI Taxonomy" id="4024"/>
    <lineage>
        <taxon>Eukaryota</taxon>
        <taxon>Viridiplantae</taxon>
        <taxon>Streptophyta</taxon>
        <taxon>Embryophyta</taxon>
        <taxon>Tracheophyta</taxon>
        <taxon>Spermatophyta</taxon>
        <taxon>Magnoliopsida</taxon>
        <taxon>eudicotyledons</taxon>
        <taxon>Gunneridae</taxon>
        <taxon>Pentapetalae</taxon>
        <taxon>rosids</taxon>
        <taxon>malvids</taxon>
        <taxon>Sapindales</taxon>
        <taxon>Sapindaceae</taxon>
        <taxon>Hippocastanoideae</taxon>
        <taxon>Acereae</taxon>
        <taxon>Acer</taxon>
    </lineage>
</organism>
<dbReference type="GO" id="GO:0042545">
    <property type="term" value="P:cell wall modification"/>
    <property type="evidence" value="ECO:0007669"/>
    <property type="project" value="InterPro"/>
</dbReference>
<keyword evidence="6" id="KW-1185">Reference proteome</keyword>
<dbReference type="InterPro" id="IPR012334">
    <property type="entry name" value="Pectin_lyas_fold"/>
</dbReference>
<proteinExistence type="predicted"/>
<reference evidence="5" key="1">
    <citation type="journal article" date="2022" name="Plant J.">
        <title>Strategies of tolerance reflected in two North American maple genomes.</title>
        <authorList>
            <person name="McEvoy S.L."/>
            <person name="Sezen U.U."/>
            <person name="Trouern-Trend A."/>
            <person name="McMahon S.M."/>
            <person name="Schaberg P.G."/>
            <person name="Yang J."/>
            <person name="Wegrzyn J.L."/>
            <person name="Swenson N.G."/>
        </authorList>
    </citation>
    <scope>NUCLEOTIDE SEQUENCE</scope>
    <source>
        <strain evidence="5">NS2018</strain>
    </source>
</reference>
<dbReference type="InterPro" id="IPR000070">
    <property type="entry name" value="Pectinesterase_cat"/>
</dbReference>
<comment type="pathway">
    <text evidence="1">Glycan metabolism; pectin degradation; 2-dehydro-3-deoxy-D-gluconate from pectin: step 1/5.</text>
</comment>
<dbReference type="SUPFAM" id="SSF51126">
    <property type="entry name" value="Pectin lyase-like"/>
    <property type="match status" value="1"/>
</dbReference>
<keyword evidence="3" id="KW-0063">Aspartyl esterase</keyword>
<evidence type="ECO:0000313" key="5">
    <source>
        <dbReference type="EMBL" id="KAK0601060.1"/>
    </source>
</evidence>
<accession>A0AA39W267</accession>
<evidence type="ECO:0000313" key="6">
    <source>
        <dbReference type="Proteomes" id="UP001168877"/>
    </source>
</evidence>
<feature type="domain" description="Pectinesterase catalytic" evidence="4">
    <location>
        <begin position="84"/>
        <end position="218"/>
    </location>
</feature>
<evidence type="ECO:0000256" key="2">
    <source>
        <dbReference type="ARBA" id="ARBA00022801"/>
    </source>
</evidence>
<reference evidence="5" key="2">
    <citation type="submission" date="2023-06" db="EMBL/GenBank/DDBJ databases">
        <authorList>
            <person name="Swenson N.G."/>
            <person name="Wegrzyn J.L."/>
            <person name="Mcevoy S.L."/>
        </authorList>
    </citation>
    <scope>NUCLEOTIDE SEQUENCE</scope>
    <source>
        <strain evidence="5">NS2018</strain>
        <tissue evidence="5">Leaf</tissue>
    </source>
</reference>
<comment type="caution">
    <text evidence="5">The sequence shown here is derived from an EMBL/GenBank/DDBJ whole genome shotgun (WGS) entry which is preliminary data.</text>
</comment>
<name>A0AA39W267_ACESA</name>
<dbReference type="Pfam" id="PF01095">
    <property type="entry name" value="Pectinesterase"/>
    <property type="match status" value="1"/>
</dbReference>
<protein>
    <recommendedName>
        <fullName evidence="4">Pectinesterase catalytic domain-containing protein</fullName>
    </recommendedName>
</protein>
<dbReference type="PANTHER" id="PTHR31707">
    <property type="entry name" value="PECTINESTERASE"/>
    <property type="match status" value="1"/>
</dbReference>